<dbReference type="AlphaFoldDB" id="A0A8S3UF54"/>
<dbReference type="Proteomes" id="UP000683360">
    <property type="component" value="Unassembled WGS sequence"/>
</dbReference>
<feature type="region of interest" description="Disordered" evidence="6">
    <location>
        <begin position="291"/>
        <end position="313"/>
    </location>
</feature>
<dbReference type="GO" id="GO:0008270">
    <property type="term" value="F:zinc ion binding"/>
    <property type="evidence" value="ECO:0007669"/>
    <property type="project" value="UniProtKB-KW"/>
</dbReference>
<feature type="domain" description="C3H1-type" evidence="7">
    <location>
        <begin position="164"/>
        <end position="202"/>
    </location>
</feature>
<reference evidence="8" key="1">
    <citation type="submission" date="2021-03" db="EMBL/GenBank/DDBJ databases">
        <authorList>
            <person name="Bekaert M."/>
        </authorList>
    </citation>
    <scope>NUCLEOTIDE SEQUENCE</scope>
</reference>
<feature type="region of interest" description="Disordered" evidence="6">
    <location>
        <begin position="1"/>
        <end position="22"/>
    </location>
</feature>
<feature type="zinc finger region" description="C3H1-type" evidence="5">
    <location>
        <begin position="92"/>
        <end position="119"/>
    </location>
</feature>
<sequence>MPPKKEGPSKKNEAKKKERTIEDKTFGLKNKKGSKQQKFIQHVEKQVKCGNVKTSKLTELTQAGKKKEDKKKEQDELNMLFRPVQTVGKGADPKSVLCAFFKQGQCSKGSKCKFSHDLGVERKAEKRNIYEDKSEDKETVEDWDETKLQEVVEKKHGAANKQKMETAIICKFFLEAVENGKYGWFWACPNGADKCHYRHCLPPGFVLKKDKKKDTEEDQITIEELIEKERAALGANVTRVTYETFIKWKERKRSEKIEIAREAKDKKKCDFKAGKMLGITGRDMFEFNPDLIGMDDDEADEGEIERERDEDDEDEIVVQEINLDSFNNYVGKGEGTVAPESRVPMTNGVVRNNDEESKLNEAGALPTTDNMSDTDAANMNGDIEIDEDLFDGEDLDQIEEDLETLDLDE</sequence>
<feature type="region of interest" description="Disordered" evidence="6">
    <location>
        <begin position="332"/>
        <end position="381"/>
    </location>
</feature>
<keyword evidence="4 5" id="KW-0862">Zinc</keyword>
<keyword evidence="9" id="KW-1185">Reference proteome</keyword>
<dbReference type="Pfam" id="PF16543">
    <property type="entry name" value="DFRP_C"/>
    <property type="match status" value="1"/>
</dbReference>
<evidence type="ECO:0000259" key="7">
    <source>
        <dbReference type="PROSITE" id="PS50103"/>
    </source>
</evidence>
<accession>A0A8S3UF54</accession>
<dbReference type="InterPro" id="IPR036855">
    <property type="entry name" value="Znf_CCCH_sf"/>
</dbReference>
<dbReference type="PANTHER" id="PTHR12681:SF0">
    <property type="entry name" value="ZINC FINGER CCCH DOMAIN-CONTAINING PROTEIN 15"/>
    <property type="match status" value="1"/>
</dbReference>
<keyword evidence="2 5" id="KW-0479">Metal-binding</keyword>
<dbReference type="SMART" id="SM00356">
    <property type="entry name" value="ZnF_C3H1"/>
    <property type="match status" value="2"/>
</dbReference>
<evidence type="ECO:0000256" key="2">
    <source>
        <dbReference type="ARBA" id="ARBA00022723"/>
    </source>
</evidence>
<evidence type="ECO:0000256" key="5">
    <source>
        <dbReference type="PROSITE-ProRule" id="PRU00723"/>
    </source>
</evidence>
<feature type="compositionally biased region" description="Acidic residues" evidence="6">
    <location>
        <begin position="293"/>
        <end position="313"/>
    </location>
</feature>
<dbReference type="Gene3D" id="6.20.400.10">
    <property type="match status" value="1"/>
</dbReference>
<dbReference type="PANTHER" id="PTHR12681">
    <property type="entry name" value="ZINC FINGER-CONTAINING PROTEIN P48ZNF"/>
    <property type="match status" value="1"/>
</dbReference>
<gene>
    <name evidence="8" type="ORF">MEDL_53435</name>
</gene>
<dbReference type="InterPro" id="IPR000571">
    <property type="entry name" value="Znf_CCCH"/>
</dbReference>
<evidence type="ECO:0000313" key="9">
    <source>
        <dbReference type="Proteomes" id="UP000683360"/>
    </source>
</evidence>
<keyword evidence="3 5" id="KW-0863">Zinc-finger</keyword>
<dbReference type="Pfam" id="PF00642">
    <property type="entry name" value="zf-CCCH"/>
    <property type="match status" value="1"/>
</dbReference>
<comment type="similarity">
    <text evidence="1">Belongs to the ZC3H15/TMA46 family.</text>
</comment>
<name>A0A8S3UF54_MYTED</name>
<feature type="domain" description="C3H1-type" evidence="7">
    <location>
        <begin position="92"/>
        <end position="119"/>
    </location>
</feature>
<dbReference type="GO" id="GO:0003729">
    <property type="term" value="F:mRNA binding"/>
    <property type="evidence" value="ECO:0007669"/>
    <property type="project" value="TreeGrafter"/>
</dbReference>
<evidence type="ECO:0000256" key="4">
    <source>
        <dbReference type="ARBA" id="ARBA00022833"/>
    </source>
</evidence>
<organism evidence="8 9">
    <name type="scientific">Mytilus edulis</name>
    <name type="common">Blue mussel</name>
    <dbReference type="NCBI Taxonomy" id="6550"/>
    <lineage>
        <taxon>Eukaryota</taxon>
        <taxon>Metazoa</taxon>
        <taxon>Spiralia</taxon>
        <taxon>Lophotrochozoa</taxon>
        <taxon>Mollusca</taxon>
        <taxon>Bivalvia</taxon>
        <taxon>Autobranchia</taxon>
        <taxon>Pteriomorphia</taxon>
        <taxon>Mytilida</taxon>
        <taxon>Mytiloidea</taxon>
        <taxon>Mytilidae</taxon>
        <taxon>Mytilinae</taxon>
        <taxon>Mytilus</taxon>
    </lineage>
</organism>
<feature type="zinc finger region" description="C3H1-type" evidence="5">
    <location>
        <begin position="164"/>
        <end position="202"/>
    </location>
</feature>
<protein>
    <recommendedName>
        <fullName evidence="7">C3H1-type domain-containing protein</fullName>
    </recommendedName>
</protein>
<dbReference type="GO" id="GO:0002181">
    <property type="term" value="P:cytoplasmic translation"/>
    <property type="evidence" value="ECO:0007669"/>
    <property type="project" value="TreeGrafter"/>
</dbReference>
<dbReference type="SUPFAM" id="SSF90229">
    <property type="entry name" value="CCCH zinc finger"/>
    <property type="match status" value="1"/>
</dbReference>
<evidence type="ECO:0000256" key="1">
    <source>
        <dbReference type="ARBA" id="ARBA00010043"/>
    </source>
</evidence>
<dbReference type="GO" id="GO:0005829">
    <property type="term" value="C:cytosol"/>
    <property type="evidence" value="ECO:0007669"/>
    <property type="project" value="TreeGrafter"/>
</dbReference>
<proteinExistence type="inferred from homology"/>
<dbReference type="OrthoDB" id="278280at2759"/>
<comment type="caution">
    <text evidence="8">The sequence shown here is derived from an EMBL/GenBank/DDBJ whole genome shotgun (WGS) entry which is preliminary data.</text>
</comment>
<feature type="compositionally biased region" description="Polar residues" evidence="6">
    <location>
        <begin position="367"/>
        <end position="377"/>
    </location>
</feature>
<evidence type="ECO:0000256" key="3">
    <source>
        <dbReference type="ARBA" id="ARBA00022771"/>
    </source>
</evidence>
<dbReference type="InterPro" id="IPR032378">
    <property type="entry name" value="ZC3H15/TMA46_C"/>
</dbReference>
<dbReference type="Gene3D" id="4.10.1000.10">
    <property type="entry name" value="Zinc finger, CCCH-type"/>
    <property type="match status" value="1"/>
</dbReference>
<dbReference type="PROSITE" id="PS50103">
    <property type="entry name" value="ZF_C3H1"/>
    <property type="match status" value="2"/>
</dbReference>
<evidence type="ECO:0000256" key="6">
    <source>
        <dbReference type="SAM" id="MobiDB-lite"/>
    </source>
</evidence>
<dbReference type="EMBL" id="CAJPWZ010002580">
    <property type="protein sequence ID" value="CAG2241213.1"/>
    <property type="molecule type" value="Genomic_DNA"/>
</dbReference>
<evidence type="ECO:0000313" key="8">
    <source>
        <dbReference type="EMBL" id="CAG2241213.1"/>
    </source>
</evidence>